<protein>
    <submittedName>
        <fullName evidence="3">XRE family transcriptional regulator</fullName>
    </submittedName>
</protein>
<dbReference type="GO" id="GO:0003677">
    <property type="term" value="F:DNA binding"/>
    <property type="evidence" value="ECO:0007669"/>
    <property type="project" value="UniProtKB-KW"/>
</dbReference>
<dbReference type="PANTHER" id="PTHR46558">
    <property type="entry name" value="TRACRIPTIONAL REGULATORY PROTEIN-RELATED-RELATED"/>
    <property type="match status" value="1"/>
</dbReference>
<dbReference type="Pfam" id="PF01381">
    <property type="entry name" value="HTH_3"/>
    <property type="match status" value="1"/>
</dbReference>
<dbReference type="PANTHER" id="PTHR46558:SF11">
    <property type="entry name" value="HTH-TYPE TRANSCRIPTIONAL REGULATOR XRE"/>
    <property type="match status" value="1"/>
</dbReference>
<dbReference type="InterPro" id="IPR010982">
    <property type="entry name" value="Lambda_DNA-bd_dom_sf"/>
</dbReference>
<evidence type="ECO:0000313" key="3">
    <source>
        <dbReference type="EMBL" id="TBX49364.1"/>
    </source>
</evidence>
<dbReference type="EMBL" id="SEHH01000031">
    <property type="protein sequence ID" value="TBX49364.1"/>
    <property type="molecule type" value="Genomic_DNA"/>
</dbReference>
<evidence type="ECO:0000313" key="4">
    <source>
        <dbReference type="Proteomes" id="UP000292648"/>
    </source>
</evidence>
<proteinExistence type="predicted"/>
<dbReference type="InterPro" id="IPR001387">
    <property type="entry name" value="Cro/C1-type_HTH"/>
</dbReference>
<dbReference type="CDD" id="cd00093">
    <property type="entry name" value="HTH_XRE"/>
    <property type="match status" value="1"/>
</dbReference>
<organism evidence="3 4">
    <name type="scientific">Lactiplantibacillus paraplantarum</name>
    <dbReference type="NCBI Taxonomy" id="60520"/>
    <lineage>
        <taxon>Bacteria</taxon>
        <taxon>Bacillati</taxon>
        <taxon>Bacillota</taxon>
        <taxon>Bacilli</taxon>
        <taxon>Lactobacillales</taxon>
        <taxon>Lactobacillaceae</taxon>
        <taxon>Lactiplantibacillus</taxon>
    </lineage>
</organism>
<sequence length="104" mass="11936">MTMEYFGDKLKSLRKAKKLTQVDLAQQLDISKWAITSYEQGKTYPSIEVLIKICSVLDTSSDYLLGISDKLPVKMSTLGFTDEEVRLLLQFLNLFQQNRTPIDK</sequence>
<name>A0A4Q9Y4Z6_9LACO</name>
<dbReference type="SUPFAM" id="SSF47413">
    <property type="entry name" value="lambda repressor-like DNA-binding domains"/>
    <property type="match status" value="1"/>
</dbReference>
<dbReference type="AlphaFoldDB" id="A0A4Q9Y4Z6"/>
<feature type="domain" description="HTH cro/C1-type" evidence="2">
    <location>
        <begin position="10"/>
        <end position="64"/>
    </location>
</feature>
<dbReference type="SMART" id="SM00530">
    <property type="entry name" value="HTH_XRE"/>
    <property type="match status" value="1"/>
</dbReference>
<comment type="caution">
    <text evidence="3">The sequence shown here is derived from an EMBL/GenBank/DDBJ whole genome shotgun (WGS) entry which is preliminary data.</text>
</comment>
<evidence type="ECO:0000256" key="1">
    <source>
        <dbReference type="ARBA" id="ARBA00023125"/>
    </source>
</evidence>
<evidence type="ECO:0000259" key="2">
    <source>
        <dbReference type="PROSITE" id="PS50943"/>
    </source>
</evidence>
<keyword evidence="1" id="KW-0238">DNA-binding</keyword>
<accession>A0A4Q9Y4Z6</accession>
<dbReference type="Gene3D" id="1.10.260.40">
    <property type="entry name" value="lambda repressor-like DNA-binding domains"/>
    <property type="match status" value="1"/>
</dbReference>
<dbReference type="PROSITE" id="PS50943">
    <property type="entry name" value="HTH_CROC1"/>
    <property type="match status" value="1"/>
</dbReference>
<gene>
    <name evidence="3" type="ORF">EUZ87_03970</name>
</gene>
<reference evidence="3 4" key="1">
    <citation type="submission" date="2019-01" db="EMBL/GenBank/DDBJ databases">
        <title>Draft genome sequence of Lactobacillus paraplantarum OSY-TC318, a Producer of the novel lantibiotic Paraplantaracin TC318.</title>
        <authorList>
            <person name="Hussein W.E."/>
            <person name="Huang E."/>
            <person name="Yousef A.E."/>
        </authorList>
    </citation>
    <scope>NUCLEOTIDE SEQUENCE [LARGE SCALE GENOMIC DNA]</scope>
    <source>
        <strain evidence="3 4">OSY-TC318</strain>
    </source>
</reference>
<dbReference type="Proteomes" id="UP000292648">
    <property type="component" value="Unassembled WGS sequence"/>
</dbReference>